<evidence type="ECO:0000256" key="4">
    <source>
        <dbReference type="SAM" id="Phobius"/>
    </source>
</evidence>
<proteinExistence type="predicted"/>
<dbReference type="Gene3D" id="1.20.5.1930">
    <property type="match status" value="1"/>
</dbReference>
<evidence type="ECO:0000259" key="5">
    <source>
        <dbReference type="SMART" id="SM00387"/>
    </source>
</evidence>
<feature type="domain" description="Histidine kinase/HSP90-like ATPase" evidence="5">
    <location>
        <begin position="550"/>
        <end position="643"/>
    </location>
</feature>
<feature type="transmembrane region" description="Helical" evidence="4">
    <location>
        <begin position="389"/>
        <end position="411"/>
    </location>
</feature>
<dbReference type="Proteomes" id="UP000225379">
    <property type="component" value="Unassembled WGS sequence"/>
</dbReference>
<keyword evidence="4" id="KW-1133">Transmembrane helix</keyword>
<keyword evidence="7" id="KW-1185">Reference proteome</keyword>
<keyword evidence="2" id="KW-0418">Kinase</keyword>
<evidence type="ECO:0000313" key="7">
    <source>
        <dbReference type="Proteomes" id="UP000225379"/>
    </source>
</evidence>
<dbReference type="SMART" id="SM00387">
    <property type="entry name" value="HATPase_c"/>
    <property type="match status" value="1"/>
</dbReference>
<evidence type="ECO:0000256" key="2">
    <source>
        <dbReference type="ARBA" id="ARBA00022777"/>
    </source>
</evidence>
<dbReference type="Pfam" id="PF02518">
    <property type="entry name" value="HATPase_c"/>
    <property type="match status" value="1"/>
</dbReference>
<dbReference type="InterPro" id="IPR036890">
    <property type="entry name" value="HATPase_C_sf"/>
</dbReference>
<dbReference type="AlphaFoldDB" id="A0A2B8BGE9"/>
<dbReference type="Gene3D" id="3.30.565.10">
    <property type="entry name" value="Histidine kinase-like ATPase, C-terminal domain"/>
    <property type="match status" value="1"/>
</dbReference>
<reference evidence="7" key="1">
    <citation type="submission" date="2017-10" db="EMBL/GenBank/DDBJ databases">
        <authorList>
            <person name="Kravchenko I.K."/>
            <person name="Grouzdev D.S."/>
        </authorList>
    </citation>
    <scope>NUCLEOTIDE SEQUENCE [LARGE SCALE GENOMIC DNA]</scope>
    <source>
        <strain evidence="7">B2</strain>
    </source>
</reference>
<feature type="transmembrane region" description="Helical" evidence="4">
    <location>
        <begin position="330"/>
        <end position="350"/>
    </location>
</feature>
<feature type="transmembrane region" description="Helical" evidence="4">
    <location>
        <begin position="273"/>
        <end position="293"/>
    </location>
</feature>
<organism evidence="6 7">
    <name type="scientific">Azospirillum palustre</name>
    <dbReference type="NCBI Taxonomy" id="2044885"/>
    <lineage>
        <taxon>Bacteria</taxon>
        <taxon>Pseudomonadati</taxon>
        <taxon>Pseudomonadota</taxon>
        <taxon>Alphaproteobacteria</taxon>
        <taxon>Rhodospirillales</taxon>
        <taxon>Azospirillaceae</taxon>
        <taxon>Azospirillum</taxon>
    </lineage>
</organism>
<dbReference type="InterPro" id="IPR003594">
    <property type="entry name" value="HATPase_dom"/>
</dbReference>
<dbReference type="InterPro" id="IPR050482">
    <property type="entry name" value="Sensor_HK_TwoCompSys"/>
</dbReference>
<name>A0A2B8BGE9_9PROT</name>
<dbReference type="EMBL" id="PDKW01000041">
    <property type="protein sequence ID" value="PGH56307.1"/>
    <property type="molecule type" value="Genomic_DNA"/>
</dbReference>
<feature type="transmembrane region" description="Helical" evidence="4">
    <location>
        <begin position="299"/>
        <end position="318"/>
    </location>
</feature>
<dbReference type="PANTHER" id="PTHR24421">
    <property type="entry name" value="NITRATE/NITRITE SENSOR PROTEIN NARX-RELATED"/>
    <property type="match status" value="1"/>
</dbReference>
<comment type="caution">
    <text evidence="6">The sequence shown here is derived from an EMBL/GenBank/DDBJ whole genome shotgun (WGS) entry which is preliminary data.</text>
</comment>
<feature type="transmembrane region" description="Helical" evidence="4">
    <location>
        <begin position="241"/>
        <end position="261"/>
    </location>
</feature>
<dbReference type="PANTHER" id="PTHR24421:SF58">
    <property type="entry name" value="SIGNAL TRANSDUCTION HISTIDINE-PROTEIN KINASE_PHOSPHATASE UHPB"/>
    <property type="match status" value="1"/>
</dbReference>
<keyword evidence="4" id="KW-0812">Transmembrane</keyword>
<dbReference type="GO" id="GO:0016301">
    <property type="term" value="F:kinase activity"/>
    <property type="evidence" value="ECO:0007669"/>
    <property type="project" value="UniProtKB-KW"/>
</dbReference>
<protein>
    <recommendedName>
        <fullName evidence="5">Histidine kinase/HSP90-like ATPase domain-containing protein</fullName>
    </recommendedName>
</protein>
<dbReference type="CDD" id="cd16917">
    <property type="entry name" value="HATPase_UhpB-NarQ-NarX-like"/>
    <property type="match status" value="1"/>
</dbReference>
<feature type="transmembrane region" description="Helical" evidence="4">
    <location>
        <begin position="26"/>
        <end position="48"/>
    </location>
</feature>
<feature type="transmembrane region" description="Helical" evidence="4">
    <location>
        <begin position="356"/>
        <end position="377"/>
    </location>
</feature>
<keyword evidence="1" id="KW-0808">Transferase</keyword>
<keyword evidence="3" id="KW-0902">Two-component regulatory system</keyword>
<gene>
    <name evidence="6" type="ORF">CRT60_15270</name>
</gene>
<evidence type="ECO:0000313" key="6">
    <source>
        <dbReference type="EMBL" id="PGH56307.1"/>
    </source>
</evidence>
<dbReference type="OrthoDB" id="9797605at2"/>
<sequence length="649" mass="69629">MPSTDADPGMGGGEAPAPAPLSRPAWAWRSALCLAILIPVLAALAFIVNPTLSDDAAALFIGEALLTVPGDWAGDRAAGPEAWSPVSLPYRCPTTTAVEGCAVTFRIGYRYDPAAQSADQGVMSFYAPSFQGVLTVSLNGVFLATSVWSRAEADISGNVPFLVTVPLLHPGLNEFEIALSKRGVISAFLDRVAIGPDALLRPDYDRRRFLFATLQRMLDGWHVTMGLSLFMIWLASRREQVFLVTSGVILSHAVVSLPAILGDGVLSETSLQLINHTRFLTTCLLLPMALLFVRRPLPVPLGAFLLPPFMVAVSFLTLPVDLHRWLLTTVYFPLMCAAALWVLFVVVRVAVRERDIAATALAGAFLFNLVIAVHDILLTRDSLGESRVLLGRFAWPVIMAVVSAVLIWRFAQTMNVLDQFSQRLKSEVAAAEDALRRSFAREQQQAKAAVLEAERVRLMSDLHDGIAGQLVSILALCELQGESSGEVAVSVGGALADLRLVVASLERSGDDLGVMLALFRERIEPQLMTHGMTLVWRASALPEVQGLHPGATLNIFRILQEASVNAARHSGSSTLTIEAGPSPRPGHGVRLCLRDQGRGGVAARPGSYGLGNMRRRADALGGTLDIQSGPGGTTVTLDLPAEIRGPLSL</sequence>
<keyword evidence="4" id="KW-0472">Membrane</keyword>
<evidence type="ECO:0000256" key="1">
    <source>
        <dbReference type="ARBA" id="ARBA00022679"/>
    </source>
</evidence>
<accession>A0A2B8BGE9</accession>
<dbReference type="SUPFAM" id="SSF55874">
    <property type="entry name" value="ATPase domain of HSP90 chaperone/DNA topoisomerase II/histidine kinase"/>
    <property type="match status" value="1"/>
</dbReference>
<evidence type="ECO:0000256" key="3">
    <source>
        <dbReference type="ARBA" id="ARBA00023012"/>
    </source>
</evidence>
<dbReference type="RefSeq" id="WP_098737317.1">
    <property type="nucleotide sequence ID" value="NZ_PDKW01000041.1"/>
</dbReference>
<dbReference type="GO" id="GO:0000160">
    <property type="term" value="P:phosphorelay signal transduction system"/>
    <property type="evidence" value="ECO:0007669"/>
    <property type="project" value="UniProtKB-KW"/>
</dbReference>